<dbReference type="Proteomes" id="UP001057753">
    <property type="component" value="Unassembled WGS sequence"/>
</dbReference>
<dbReference type="Gene3D" id="2.60.40.10">
    <property type="entry name" value="Immunoglobulins"/>
    <property type="match status" value="1"/>
</dbReference>
<comment type="caution">
    <text evidence="6">The sequence shown here is derived from an EMBL/GenBank/DDBJ whole genome shotgun (WGS) entry which is preliminary data.</text>
</comment>
<name>A0A9Q4FZW2_SALAG</name>
<dbReference type="PANTHER" id="PTHR42715">
    <property type="entry name" value="BETA-GLUCOSIDASE"/>
    <property type="match status" value="1"/>
</dbReference>
<evidence type="ECO:0000313" key="7">
    <source>
        <dbReference type="Proteomes" id="UP001057753"/>
    </source>
</evidence>
<protein>
    <submittedName>
        <fullName evidence="6">Glycoside hydrolase family 3 C-terminal domain-containing protein</fullName>
    </submittedName>
</protein>
<dbReference type="Pfam" id="PF00933">
    <property type="entry name" value="Glyco_hydro_3"/>
    <property type="match status" value="1"/>
</dbReference>
<dbReference type="Gene3D" id="3.20.20.300">
    <property type="entry name" value="Glycoside hydrolase, family 3, N-terminal domain"/>
    <property type="match status" value="1"/>
</dbReference>
<dbReference type="PRINTS" id="PR00133">
    <property type="entry name" value="GLHYDRLASE3"/>
</dbReference>
<reference evidence="6" key="1">
    <citation type="submission" date="2020-06" db="EMBL/GenBank/DDBJ databases">
        <title>Insight into the genomes of haloalkaliphilic bacilli from Kenyan soda lakes.</title>
        <authorList>
            <person name="Mwirichia R."/>
            <person name="Villamizar G.C."/>
            <person name="Poehlein A."/>
            <person name="Mugweru J."/>
            <person name="Kipnyargis A."/>
            <person name="Kiplimo D."/>
            <person name="Orwa P."/>
            <person name="Daniel R."/>
        </authorList>
    </citation>
    <scope>NUCLEOTIDE SEQUENCE</scope>
    <source>
        <strain evidence="6">B1096_S55</strain>
    </source>
</reference>
<accession>A0A9Q4FZW2</accession>
<dbReference type="SUPFAM" id="SSF51445">
    <property type="entry name" value="(Trans)glycosidases"/>
    <property type="match status" value="1"/>
</dbReference>
<dbReference type="GO" id="GO:0008422">
    <property type="term" value="F:beta-glucosidase activity"/>
    <property type="evidence" value="ECO:0007669"/>
    <property type="project" value="UniProtKB-ARBA"/>
</dbReference>
<organism evidence="6 7">
    <name type="scientific">Salipaludibacillus agaradhaerens</name>
    <name type="common">Bacillus agaradhaerens</name>
    <dbReference type="NCBI Taxonomy" id="76935"/>
    <lineage>
        <taxon>Bacteria</taxon>
        <taxon>Bacillati</taxon>
        <taxon>Bacillota</taxon>
        <taxon>Bacilli</taxon>
        <taxon>Bacillales</taxon>
        <taxon>Bacillaceae</taxon>
    </lineage>
</organism>
<dbReference type="InterPro" id="IPR026891">
    <property type="entry name" value="Fn3-like"/>
</dbReference>
<proteinExistence type="inferred from homology"/>
<dbReference type="PROSITE" id="PS00775">
    <property type="entry name" value="GLYCOSYL_HYDROL_F3"/>
    <property type="match status" value="1"/>
</dbReference>
<dbReference type="InterPro" id="IPR019800">
    <property type="entry name" value="Glyco_hydro_3_AS"/>
</dbReference>
<dbReference type="InterPro" id="IPR001764">
    <property type="entry name" value="Glyco_hydro_3_N"/>
</dbReference>
<dbReference type="AlphaFoldDB" id="A0A9Q4FZW2"/>
<dbReference type="Gene3D" id="3.40.50.1700">
    <property type="entry name" value="Glycoside hydrolase family 3 C-terminal domain"/>
    <property type="match status" value="1"/>
</dbReference>
<dbReference type="SMART" id="SM01217">
    <property type="entry name" value="Fn3_like"/>
    <property type="match status" value="1"/>
</dbReference>
<evidence type="ECO:0000256" key="2">
    <source>
        <dbReference type="ARBA" id="ARBA00022801"/>
    </source>
</evidence>
<dbReference type="FunFam" id="2.60.40.10:FF:000495">
    <property type="entry name" value="Periplasmic beta-glucosidase"/>
    <property type="match status" value="1"/>
</dbReference>
<keyword evidence="2 4" id="KW-0378">Hydrolase</keyword>
<feature type="domain" description="Fibronectin type III-like" evidence="5">
    <location>
        <begin position="698"/>
        <end position="769"/>
    </location>
</feature>
<gene>
    <name evidence="6" type="ORF">HXA33_13115</name>
</gene>
<sequence>MLYGKKKVILILIFILFFLCGWVGNISVFAETSIQTNSSEPPKLTDEKSIEKVINEMTLEEKAKMAVGRGFPGTFGNPKADIAGAVGVTHGIERLGIPPLFFADGPAGLRISPFREGDPHTYYATAFPIETSLASTWNKNLVTKVGKAIGNEVKEYGLDILLAPALNLHRNPLGGRNFEYFSEDPLLTGKMAVSYINGVQSNDVGATIKHFVANNQETNRTDIDTIVSQRALRELYLKGFEIAIKEANPWAVMSAYNKVNSTHASENKELLTTVLRDDWDFKGFVMTDWFAGTDPIAQMIAGNDLIMPGDSITLTEFMNALKNSTIDEKILDRDHITEIMNAVKNGTLDESILDRNIRKILNILVKTPSFKRYQHSDNPNLQKNAEISRQAGSEGMVLLKNIHKTLPLDENAKIGLFGNTQIETIRGGTGSGYVNAPYTISIADGLKNRGFTLNNDLLQSYKSYITTLRHQEEYKIKPSILGSEFGLEIPTIPEKPLKAKEINKTVKETDVGVVVIGRISGEFEDRKNEKGDFLLTDREQDMITNVTNEYHASGKKVIVILNIGGPIEVASWRDKPDAILLTWQPGQEAGFAVADVISGLVNPSGKLPTTFPMAYNDVPSAKNFPGTPEENPEKVVYEEDIFMGYRYFTTFDIEPAYEFGYGLSYTTFHFPKVKVKKSKDEVKVSVTVENSGDISGKEVVQVYLSAPDNKLKKPAIELKAFGKTKQLKPKERDTLKFQLDLKDLASFDEERSAWVVEKGSYQIKVGASSENIYETVIFEVEEDMVVEKVNDILKPKMEINKLSK</sequence>
<dbReference type="EMBL" id="JABXYM010000001">
    <property type="protein sequence ID" value="MCR6097487.1"/>
    <property type="molecule type" value="Genomic_DNA"/>
</dbReference>
<dbReference type="RefSeq" id="WP_257821877.1">
    <property type="nucleotide sequence ID" value="NZ_JABXYM010000001.1"/>
</dbReference>
<dbReference type="InterPro" id="IPR002772">
    <property type="entry name" value="Glyco_hydro_3_C"/>
</dbReference>
<dbReference type="Pfam" id="PF14310">
    <property type="entry name" value="Fn3-like"/>
    <property type="match status" value="1"/>
</dbReference>
<dbReference type="InterPro" id="IPR036881">
    <property type="entry name" value="Glyco_hydro_3_C_sf"/>
</dbReference>
<evidence type="ECO:0000259" key="5">
    <source>
        <dbReference type="SMART" id="SM01217"/>
    </source>
</evidence>
<evidence type="ECO:0000256" key="3">
    <source>
        <dbReference type="ARBA" id="ARBA00023277"/>
    </source>
</evidence>
<dbReference type="InterPro" id="IPR013783">
    <property type="entry name" value="Ig-like_fold"/>
</dbReference>
<keyword evidence="3" id="KW-0119">Carbohydrate metabolism</keyword>
<keyword evidence="4" id="KW-0326">Glycosidase</keyword>
<dbReference type="InterPro" id="IPR050288">
    <property type="entry name" value="Cellulose_deg_GH3"/>
</dbReference>
<evidence type="ECO:0000256" key="1">
    <source>
        <dbReference type="ARBA" id="ARBA00005336"/>
    </source>
</evidence>
<keyword evidence="7" id="KW-1185">Reference proteome</keyword>
<dbReference type="InterPro" id="IPR017853">
    <property type="entry name" value="GH"/>
</dbReference>
<comment type="similarity">
    <text evidence="1 4">Belongs to the glycosyl hydrolase 3 family.</text>
</comment>
<dbReference type="InterPro" id="IPR036962">
    <property type="entry name" value="Glyco_hydro_3_N_sf"/>
</dbReference>
<dbReference type="Pfam" id="PF01915">
    <property type="entry name" value="Glyco_hydro_3_C"/>
    <property type="match status" value="1"/>
</dbReference>
<evidence type="ECO:0000313" key="6">
    <source>
        <dbReference type="EMBL" id="MCR6097487.1"/>
    </source>
</evidence>
<dbReference type="PANTHER" id="PTHR42715:SF10">
    <property type="entry name" value="BETA-GLUCOSIDASE"/>
    <property type="match status" value="1"/>
</dbReference>
<dbReference type="GO" id="GO:0005975">
    <property type="term" value="P:carbohydrate metabolic process"/>
    <property type="evidence" value="ECO:0007669"/>
    <property type="project" value="InterPro"/>
</dbReference>
<dbReference type="SUPFAM" id="SSF52279">
    <property type="entry name" value="Beta-D-glucan exohydrolase, C-terminal domain"/>
    <property type="match status" value="1"/>
</dbReference>
<evidence type="ECO:0000256" key="4">
    <source>
        <dbReference type="RuleBase" id="RU361161"/>
    </source>
</evidence>